<accession>A0ABY7TML8</accession>
<sequence length="262" mass="28355">MSAQLHTSSGAGVYAYDMPNLPWQETGRPGIRQKAIRADRASGHFLGLVAFEPMISSGVHQHHGPATSLMLGGSLSDYQDNYGRDTITINLDGTTHDAITWEGCSFVSRLEGATSYLPANAGQGAGHVGAGEAIFANPRPEEMPALDFPLRSARQYATSIARLSRRMLFDYSIAKENHRFVELTLWPDMRIPAHRVTALTEWMVLAGGATINNVPVPIGAVVVIEAGTEVSIESQFGCRLLAWADGPITWSEGQSLPDIYGF</sequence>
<keyword evidence="3" id="KW-1185">Reference proteome</keyword>
<dbReference type="Gene3D" id="2.60.120.10">
    <property type="entry name" value="Jelly Rolls"/>
    <property type="match status" value="2"/>
</dbReference>
<evidence type="ECO:0000259" key="1">
    <source>
        <dbReference type="Pfam" id="PF12973"/>
    </source>
</evidence>
<evidence type="ECO:0000313" key="3">
    <source>
        <dbReference type="Proteomes" id="UP001220395"/>
    </source>
</evidence>
<feature type="domain" description="ChrR-like cupin" evidence="1">
    <location>
        <begin position="17"/>
        <end position="105"/>
    </location>
</feature>
<gene>
    <name evidence="2" type="ORF">PQ455_04400</name>
</gene>
<dbReference type="InterPro" id="IPR011051">
    <property type="entry name" value="RmlC_Cupin_sf"/>
</dbReference>
<proteinExistence type="predicted"/>
<dbReference type="RefSeq" id="WP_273689527.1">
    <property type="nucleotide sequence ID" value="NZ_CP117411.1"/>
</dbReference>
<dbReference type="Pfam" id="PF12973">
    <property type="entry name" value="Cupin_7"/>
    <property type="match status" value="1"/>
</dbReference>
<name>A0ABY7TML8_9SPHN</name>
<dbReference type="SUPFAM" id="SSF51182">
    <property type="entry name" value="RmlC-like cupins"/>
    <property type="match status" value="1"/>
</dbReference>
<organism evidence="2 3">
    <name type="scientific">Sphingomonas naphthae</name>
    <dbReference type="NCBI Taxonomy" id="1813468"/>
    <lineage>
        <taxon>Bacteria</taxon>
        <taxon>Pseudomonadati</taxon>
        <taxon>Pseudomonadota</taxon>
        <taxon>Alphaproteobacteria</taxon>
        <taxon>Sphingomonadales</taxon>
        <taxon>Sphingomonadaceae</taxon>
        <taxon>Sphingomonas</taxon>
    </lineage>
</organism>
<dbReference type="Proteomes" id="UP001220395">
    <property type="component" value="Chromosome"/>
</dbReference>
<dbReference type="EMBL" id="CP117411">
    <property type="protein sequence ID" value="WCT74478.1"/>
    <property type="molecule type" value="Genomic_DNA"/>
</dbReference>
<dbReference type="InterPro" id="IPR025979">
    <property type="entry name" value="ChrR-like_cupin_dom"/>
</dbReference>
<protein>
    <submittedName>
        <fullName evidence="2">Cupin domain-containing protein</fullName>
    </submittedName>
</protein>
<evidence type="ECO:0000313" key="2">
    <source>
        <dbReference type="EMBL" id="WCT74478.1"/>
    </source>
</evidence>
<dbReference type="InterPro" id="IPR014710">
    <property type="entry name" value="RmlC-like_jellyroll"/>
</dbReference>
<reference evidence="2 3" key="1">
    <citation type="submission" date="2023-02" db="EMBL/GenBank/DDBJ databases">
        <title>Genome sequence of Sphingomonas naphthae.</title>
        <authorList>
            <person name="Kim S."/>
            <person name="Heo J."/>
            <person name="Kwon S.-W."/>
        </authorList>
    </citation>
    <scope>NUCLEOTIDE SEQUENCE [LARGE SCALE GENOMIC DNA]</scope>
    <source>
        <strain evidence="2 3">KACC 18716</strain>
    </source>
</reference>